<dbReference type="GO" id="GO:0009116">
    <property type="term" value="P:nucleoside metabolic process"/>
    <property type="evidence" value="ECO:0007669"/>
    <property type="project" value="InterPro"/>
</dbReference>
<dbReference type="EMBL" id="KN847043">
    <property type="protein sequence ID" value="KIW27751.1"/>
    <property type="molecule type" value="Genomic_DNA"/>
</dbReference>
<feature type="region of interest" description="Disordered" evidence="1">
    <location>
        <begin position="126"/>
        <end position="169"/>
    </location>
</feature>
<feature type="compositionally biased region" description="Basic and acidic residues" evidence="1">
    <location>
        <begin position="278"/>
        <end position="296"/>
    </location>
</feature>
<organism evidence="2 3">
    <name type="scientific">Cladophialophora immunda</name>
    <dbReference type="NCBI Taxonomy" id="569365"/>
    <lineage>
        <taxon>Eukaryota</taxon>
        <taxon>Fungi</taxon>
        <taxon>Dikarya</taxon>
        <taxon>Ascomycota</taxon>
        <taxon>Pezizomycotina</taxon>
        <taxon>Eurotiomycetes</taxon>
        <taxon>Chaetothyriomycetidae</taxon>
        <taxon>Chaetothyriales</taxon>
        <taxon>Herpotrichiellaceae</taxon>
        <taxon>Cladophialophora</taxon>
    </lineage>
</organism>
<dbReference type="AlphaFoldDB" id="A0A0D1ZIG0"/>
<dbReference type="VEuPathDB" id="FungiDB:PV07_07459"/>
<feature type="compositionally biased region" description="Polar residues" evidence="1">
    <location>
        <begin position="329"/>
        <end position="338"/>
    </location>
</feature>
<dbReference type="InterPro" id="IPR035994">
    <property type="entry name" value="Nucleoside_phosphorylase_sf"/>
</dbReference>
<feature type="region of interest" description="Disordered" evidence="1">
    <location>
        <begin position="261"/>
        <end position="345"/>
    </location>
</feature>
<feature type="compositionally biased region" description="Low complexity" evidence="1">
    <location>
        <begin position="593"/>
        <end position="604"/>
    </location>
</feature>
<dbReference type="GO" id="GO:0003824">
    <property type="term" value="F:catalytic activity"/>
    <property type="evidence" value="ECO:0007669"/>
    <property type="project" value="InterPro"/>
</dbReference>
<dbReference type="Proteomes" id="UP000054466">
    <property type="component" value="Unassembled WGS sequence"/>
</dbReference>
<dbReference type="SUPFAM" id="SSF53167">
    <property type="entry name" value="Purine and uridine phosphorylases"/>
    <property type="match status" value="1"/>
</dbReference>
<gene>
    <name evidence="2" type="ORF">PV07_07459</name>
</gene>
<evidence type="ECO:0008006" key="4">
    <source>
        <dbReference type="Google" id="ProtNLM"/>
    </source>
</evidence>
<feature type="compositionally biased region" description="Polar residues" evidence="1">
    <location>
        <begin position="158"/>
        <end position="167"/>
    </location>
</feature>
<dbReference type="GeneID" id="27346653"/>
<evidence type="ECO:0000256" key="1">
    <source>
        <dbReference type="SAM" id="MobiDB-lite"/>
    </source>
</evidence>
<feature type="compositionally biased region" description="Acidic residues" evidence="1">
    <location>
        <begin position="540"/>
        <end position="551"/>
    </location>
</feature>
<dbReference type="RefSeq" id="XP_016247967.1">
    <property type="nucleotide sequence ID" value="XM_016394548.1"/>
</dbReference>
<keyword evidence="3" id="KW-1185">Reference proteome</keyword>
<accession>A0A0D1ZIG0</accession>
<reference evidence="2 3" key="1">
    <citation type="submission" date="2015-01" db="EMBL/GenBank/DDBJ databases">
        <title>The Genome Sequence of Cladophialophora immunda CBS83496.</title>
        <authorList>
            <consortium name="The Broad Institute Genomics Platform"/>
            <person name="Cuomo C."/>
            <person name="de Hoog S."/>
            <person name="Gorbushina A."/>
            <person name="Stielow B."/>
            <person name="Teixiera M."/>
            <person name="Abouelleil A."/>
            <person name="Chapman S.B."/>
            <person name="Priest M."/>
            <person name="Young S.K."/>
            <person name="Wortman J."/>
            <person name="Nusbaum C."/>
            <person name="Birren B."/>
        </authorList>
    </citation>
    <scope>NUCLEOTIDE SEQUENCE [LARGE SCALE GENOMIC DNA]</scope>
    <source>
        <strain evidence="2 3">CBS 83496</strain>
    </source>
</reference>
<dbReference type="HOGENOM" id="CLU_005592_0_0_1"/>
<sequence>MAAAEGEALVSNKATIFEASKECEVLFEECLQLPDMFENTWVLNQSASFRLWVESIGAFARWSASADARLQGNENMKAAVMGLLDALQLNLRQTIKAYKDPALAQSILDQQAQHNANHLEKVLSSGELSDDDETEAEGGISPQPSGRDEDDNIDSNHSDASSTTGSQFRPDHEVENILIRLHQLLLTIRSSRRFDWRERASRFIYPGSEDFRKHMEWYINERFRREYPEVAEFICTRLLLANVKRRNQFEYAREHALRLAEDKTRSTSGRHVASTAPEGEKGDDIHMEVPSHKDESSPQPTAPSEVPSRSVPSTRATDYDDAVLERSEVGTTSISSGRTFKDGQVTWPPPPKPPHINPALPFFPCPYCRRPLPVEYSTGRDSRKWRQHVKNDIQPYVCLFEECSTPLNLYSRSADWANHMRNAHGEMRYTCFAPKHEQEYVCFRTPENYKTHLVQDHAKTYDESEFQDLLARSMRRIPLDPVFYQCPICPGPEKHSVLDKRKQTQSVFSLPYSPSKRTKVDETLTSQMSAVIIPNKTAIDEDVEDGEDENGDGGHGDGHSEEAHLLRHIMAHLQYIALMTLPWAEDQGSARSSSVSVGQSLGHSNDNVVPEDHEGPVDVEAEEHPDDPTYYGESAATSEWSFITGYNAPQDIWQPNIQGFHRGDYSIAWICSRSLDLRVATAALDTRHDNFARHRSDPKSYVLGTVGRWNVVLAHHDLETSRGPLIVDLCSGFPNIGLFLSTGVSAASPWRDTSLGDVIVATLSPELSQKPFEFLDRDFLDNGPSMIRVLPAVHSLEQVDLRSALSSFEQEESTLASFAIYPGRERDIVFRAGYMHVGNHLNCDFCDPNQQILLPKLQEHSPKIHVGEIRFATRSMIDISAESSVSRSWTSFVAIDGSAHDLYTTREAQPLLVVRGVSDYADSHKPEFWKNHASTVAGAYAKALLLESINIEKDTPASKMATLKLGSGRP</sequence>
<dbReference type="PANTHER" id="PTHR35391">
    <property type="entry name" value="C2H2-TYPE DOMAIN-CONTAINING PROTEIN-RELATED"/>
    <property type="match status" value="1"/>
</dbReference>
<feature type="region of interest" description="Disordered" evidence="1">
    <location>
        <begin position="540"/>
        <end position="560"/>
    </location>
</feature>
<dbReference type="PANTHER" id="PTHR35391:SF7">
    <property type="entry name" value="C2H2-TYPE DOMAIN-CONTAINING PROTEIN"/>
    <property type="match status" value="1"/>
</dbReference>
<proteinExistence type="predicted"/>
<protein>
    <recommendedName>
        <fullName evidence="4">C2H2-type domain-containing protein</fullName>
    </recommendedName>
</protein>
<dbReference type="OrthoDB" id="20872at2759"/>
<feature type="region of interest" description="Disordered" evidence="1">
    <location>
        <begin position="593"/>
        <end position="614"/>
    </location>
</feature>
<evidence type="ECO:0000313" key="3">
    <source>
        <dbReference type="Proteomes" id="UP000054466"/>
    </source>
</evidence>
<name>A0A0D1ZIG0_9EURO</name>
<evidence type="ECO:0000313" key="2">
    <source>
        <dbReference type="EMBL" id="KIW27751.1"/>
    </source>
</evidence>
<dbReference type="STRING" id="569365.A0A0D1ZIG0"/>
<dbReference type="Gene3D" id="3.40.50.1580">
    <property type="entry name" value="Nucleoside phosphorylase domain"/>
    <property type="match status" value="1"/>
</dbReference>